<protein>
    <submittedName>
        <fullName evidence="1">Uncharacterized protein</fullName>
    </submittedName>
</protein>
<sequence length="138" mass="15438">MSIGTTYKDDIAARLKVVAERQAKLHQLSEAVVHLGTLPPLRTLRWTTFFGSWRSVYEVLMSLKTNAPKLEILFGVMGPNNGRIYVRFGLASAADVSQGFQRGGMGCKQMEKATEAELDKLRKIEMTMIKTLFKSEPS</sequence>
<dbReference type="RefSeq" id="XP_047759974.1">
    <property type="nucleotide sequence ID" value="XM_047907908.1"/>
</dbReference>
<evidence type="ECO:0000313" key="2">
    <source>
        <dbReference type="Proteomes" id="UP000756132"/>
    </source>
</evidence>
<accession>A0A9Q8LF97</accession>
<gene>
    <name evidence="1" type="ORF">CLAFUR5_08760</name>
</gene>
<organism evidence="1 2">
    <name type="scientific">Passalora fulva</name>
    <name type="common">Tomato leaf mold</name>
    <name type="synonym">Cladosporium fulvum</name>
    <dbReference type="NCBI Taxonomy" id="5499"/>
    <lineage>
        <taxon>Eukaryota</taxon>
        <taxon>Fungi</taxon>
        <taxon>Dikarya</taxon>
        <taxon>Ascomycota</taxon>
        <taxon>Pezizomycotina</taxon>
        <taxon>Dothideomycetes</taxon>
        <taxon>Dothideomycetidae</taxon>
        <taxon>Mycosphaerellales</taxon>
        <taxon>Mycosphaerellaceae</taxon>
        <taxon>Fulvia</taxon>
    </lineage>
</organism>
<dbReference type="Proteomes" id="UP000756132">
    <property type="component" value="Chromosome 3"/>
</dbReference>
<dbReference type="AlphaFoldDB" id="A0A9Q8LF97"/>
<reference evidence="1" key="2">
    <citation type="journal article" date="2022" name="Microb. Genom.">
        <title>A chromosome-scale genome assembly of the tomato pathogen Cladosporium fulvum reveals a compartmentalized genome architecture and the presence of a dispensable chromosome.</title>
        <authorList>
            <person name="Zaccaron A.Z."/>
            <person name="Chen L.H."/>
            <person name="Samaras A."/>
            <person name="Stergiopoulos I."/>
        </authorList>
    </citation>
    <scope>NUCLEOTIDE SEQUENCE</scope>
    <source>
        <strain evidence="1">Race5_Kim</strain>
    </source>
</reference>
<evidence type="ECO:0000313" key="1">
    <source>
        <dbReference type="EMBL" id="UJO15608.1"/>
    </source>
</evidence>
<name>A0A9Q8LF97_PASFU</name>
<reference evidence="1" key="1">
    <citation type="submission" date="2021-12" db="EMBL/GenBank/DDBJ databases">
        <authorList>
            <person name="Zaccaron A."/>
            <person name="Stergiopoulos I."/>
        </authorList>
    </citation>
    <scope>NUCLEOTIDE SEQUENCE</scope>
    <source>
        <strain evidence="1">Race5_Kim</strain>
    </source>
</reference>
<dbReference type="EMBL" id="CP090165">
    <property type="protein sequence ID" value="UJO15608.1"/>
    <property type="molecule type" value="Genomic_DNA"/>
</dbReference>
<dbReference type="KEGG" id="ffu:CLAFUR5_08760"/>
<dbReference type="GeneID" id="71988638"/>
<keyword evidence="2" id="KW-1185">Reference proteome</keyword>
<proteinExistence type="predicted"/>